<dbReference type="EMBL" id="CP014673">
    <property type="protein sequence ID" value="ANX00385.1"/>
    <property type="molecule type" value="Genomic_DNA"/>
</dbReference>
<gene>
    <name evidence="2" type="ORF">CSTERLE_01645</name>
</gene>
<dbReference type="Proteomes" id="UP000092931">
    <property type="component" value="Chromosome"/>
</dbReference>
<evidence type="ECO:0000313" key="2">
    <source>
        <dbReference type="EMBL" id="ANX00385.1"/>
    </source>
</evidence>
<protein>
    <recommendedName>
        <fullName evidence="1">Restriction system protein Mrr-like N-terminal domain-containing protein</fullName>
    </recommendedName>
</protein>
<organism evidence="2 3">
    <name type="scientific">Thermoclostridium stercorarium subsp. leptospartum DSM 9219</name>
    <dbReference type="NCBI Taxonomy" id="1346611"/>
    <lineage>
        <taxon>Bacteria</taxon>
        <taxon>Bacillati</taxon>
        <taxon>Bacillota</taxon>
        <taxon>Clostridia</taxon>
        <taxon>Eubacteriales</taxon>
        <taxon>Oscillospiraceae</taxon>
        <taxon>Thermoclostridium</taxon>
    </lineage>
</organism>
<evidence type="ECO:0000313" key="3">
    <source>
        <dbReference type="Proteomes" id="UP000092931"/>
    </source>
</evidence>
<dbReference type="AlphaFoldDB" id="A0A1B1YHZ8"/>
<reference evidence="2 3" key="1">
    <citation type="submission" date="2016-02" db="EMBL/GenBank/DDBJ databases">
        <title>Comparison of Clostridium stercorarium subspecies using comparative genomics and transcriptomics.</title>
        <authorList>
            <person name="Schellenberg J."/>
            <person name="Thallinger G."/>
            <person name="Levin D.B."/>
            <person name="Zhang X."/>
            <person name="Alvare G."/>
            <person name="Fristensky B."/>
            <person name="Sparling R."/>
        </authorList>
    </citation>
    <scope>NUCLEOTIDE SEQUENCE [LARGE SCALE GENOMIC DNA]</scope>
    <source>
        <strain evidence="2 3">DSM 9219</strain>
    </source>
</reference>
<proteinExistence type="predicted"/>
<dbReference type="RefSeq" id="WP_065820524.1">
    <property type="nucleotide sequence ID" value="NZ_CP014673.1"/>
</dbReference>
<feature type="domain" description="Restriction system protein Mrr-like N-terminal" evidence="1">
    <location>
        <begin position="71"/>
        <end position="151"/>
    </location>
</feature>
<name>A0A1B1YHZ8_THEST</name>
<accession>A0A1B1YHZ8</accession>
<dbReference type="Pfam" id="PF14338">
    <property type="entry name" value="Mrr_N"/>
    <property type="match status" value="1"/>
</dbReference>
<sequence>MISNKKIIKAGDTISIRFPKDVNEKILEWVNQQSSVTNSVIKLIEREVEENGINDLSEALFFIPSQNDLMPYIFDYIGQNNNAVNGASVQDIYDYCAEKLNITNDQRCIPSKANKSKFENRVRFTILALKNKNLIEFGPKRGYYKLTNLGKYFYDNKLDVRNFDDIVEANFLNSKIKNNTNNLQ</sequence>
<evidence type="ECO:0000259" key="1">
    <source>
        <dbReference type="Pfam" id="PF14338"/>
    </source>
</evidence>
<dbReference type="InterPro" id="IPR025745">
    <property type="entry name" value="Mrr-like_N_dom"/>
</dbReference>